<dbReference type="Pfam" id="PF07690">
    <property type="entry name" value="MFS_1"/>
    <property type="match status" value="1"/>
</dbReference>
<feature type="transmembrane region" description="Helical" evidence="6">
    <location>
        <begin position="340"/>
        <end position="360"/>
    </location>
</feature>
<evidence type="ECO:0000259" key="7">
    <source>
        <dbReference type="PROSITE" id="PS50850"/>
    </source>
</evidence>
<feature type="transmembrane region" description="Helical" evidence="6">
    <location>
        <begin position="117"/>
        <end position="138"/>
    </location>
</feature>
<dbReference type="PANTHER" id="PTHR42718">
    <property type="entry name" value="MAJOR FACILITATOR SUPERFAMILY MULTIDRUG TRANSPORTER MFSC"/>
    <property type="match status" value="1"/>
</dbReference>
<dbReference type="Gene3D" id="1.20.1250.20">
    <property type="entry name" value="MFS general substrate transporter like domains"/>
    <property type="match status" value="1"/>
</dbReference>
<feature type="transmembrane region" description="Helical" evidence="6">
    <location>
        <begin position="372"/>
        <end position="392"/>
    </location>
</feature>
<feature type="domain" description="Major facilitator superfamily (MFS) profile" evidence="7">
    <location>
        <begin position="1"/>
        <end position="436"/>
    </location>
</feature>
<feature type="transmembrane region" description="Helical" evidence="6">
    <location>
        <begin position="310"/>
        <end position="328"/>
    </location>
</feature>
<dbReference type="InterPro" id="IPR036259">
    <property type="entry name" value="MFS_trans_sf"/>
</dbReference>
<comment type="caution">
    <text evidence="8">The sequence shown here is derived from an EMBL/GenBank/DDBJ whole genome shotgun (WGS) entry which is preliminary data.</text>
</comment>
<gene>
    <name evidence="8" type="ORF">BJ875DRAFT_374707</name>
</gene>
<evidence type="ECO:0000256" key="2">
    <source>
        <dbReference type="ARBA" id="ARBA00022692"/>
    </source>
</evidence>
<evidence type="ECO:0000256" key="1">
    <source>
        <dbReference type="ARBA" id="ARBA00004141"/>
    </source>
</evidence>
<evidence type="ECO:0000256" key="5">
    <source>
        <dbReference type="SAM" id="MobiDB-lite"/>
    </source>
</evidence>
<feature type="region of interest" description="Disordered" evidence="5">
    <location>
        <begin position="441"/>
        <end position="469"/>
    </location>
</feature>
<reference evidence="8" key="1">
    <citation type="journal article" date="2021" name="IMA Fungus">
        <title>Genomic characterization of three marine fungi, including Emericellopsis atlantica sp. nov. with signatures of a generalist lifestyle and marine biomass degradation.</title>
        <authorList>
            <person name="Hagestad O.C."/>
            <person name="Hou L."/>
            <person name="Andersen J.H."/>
            <person name="Hansen E.H."/>
            <person name="Altermark B."/>
            <person name="Li C."/>
            <person name="Kuhnert E."/>
            <person name="Cox R.J."/>
            <person name="Crous P.W."/>
            <person name="Spatafora J.W."/>
            <person name="Lail K."/>
            <person name="Amirebrahimi M."/>
            <person name="Lipzen A."/>
            <person name="Pangilinan J."/>
            <person name="Andreopoulos W."/>
            <person name="Hayes R.D."/>
            <person name="Ng V."/>
            <person name="Grigoriev I.V."/>
            <person name="Jackson S.A."/>
            <person name="Sutton T.D.S."/>
            <person name="Dobson A.D.W."/>
            <person name="Rama T."/>
        </authorList>
    </citation>
    <scope>NUCLEOTIDE SEQUENCE</scope>
    <source>
        <strain evidence="8">TRa018bII</strain>
    </source>
</reference>
<feature type="transmembrane region" description="Helical" evidence="6">
    <location>
        <begin position="246"/>
        <end position="265"/>
    </location>
</feature>
<keyword evidence="4 6" id="KW-0472">Membrane</keyword>
<keyword evidence="9" id="KW-1185">Reference proteome</keyword>
<keyword evidence="3 6" id="KW-1133">Transmembrane helix</keyword>
<dbReference type="InterPro" id="IPR011701">
    <property type="entry name" value="MFS"/>
</dbReference>
<feature type="transmembrane region" description="Helical" evidence="6">
    <location>
        <begin position="285"/>
        <end position="303"/>
    </location>
</feature>
<name>A0A9P7YLC8_9HELO</name>
<dbReference type="InterPro" id="IPR020846">
    <property type="entry name" value="MFS_dom"/>
</dbReference>
<feature type="transmembrane region" description="Helical" evidence="6">
    <location>
        <begin position="412"/>
        <end position="432"/>
    </location>
</feature>
<evidence type="ECO:0000313" key="8">
    <source>
        <dbReference type="EMBL" id="KAG9235205.1"/>
    </source>
</evidence>
<keyword evidence="2 6" id="KW-0812">Transmembrane</keyword>
<evidence type="ECO:0000256" key="4">
    <source>
        <dbReference type="ARBA" id="ARBA00023136"/>
    </source>
</evidence>
<dbReference type="Gene3D" id="1.20.1720.10">
    <property type="entry name" value="Multidrug resistance protein D"/>
    <property type="match status" value="1"/>
</dbReference>
<dbReference type="EMBL" id="MU251438">
    <property type="protein sequence ID" value="KAG9235205.1"/>
    <property type="molecule type" value="Genomic_DNA"/>
</dbReference>
<dbReference type="GO" id="GO:0022857">
    <property type="term" value="F:transmembrane transporter activity"/>
    <property type="evidence" value="ECO:0007669"/>
    <property type="project" value="InterPro"/>
</dbReference>
<evidence type="ECO:0000313" key="9">
    <source>
        <dbReference type="Proteomes" id="UP000824998"/>
    </source>
</evidence>
<protein>
    <submittedName>
        <fullName evidence="8">Major facilitator superfamily domain-containing protein</fullName>
    </submittedName>
</protein>
<evidence type="ECO:0000256" key="6">
    <source>
        <dbReference type="SAM" id="Phobius"/>
    </source>
</evidence>
<sequence length="469" mass="50070">MMPVGAGIVTSINIGNTLGAKEGEAAWLAAAYPMTQGAFVLIGGRFGDVFGYKKILLGGALWWTIFSLANGFLESLLTVSLFRGLTGIGAAFVTPNAVALLMHTFPPGNWRNTAMGLFGAMAPVGAAGGSVIAALFVQLTEWKWVFFFFAIVGAVEIAAVLILVPGAEPSDKGGRIDWIGAYLGVTGLILFNFVWNQAPMVGWQNPYEYTLLIVALLHFTAFAVWEAKFASSPILPFDIWTAPSMLPLVIVVVFAFMSFGIFIWYYCAWNLLIRNNTMLLTAAKVQPFTIAGVIAAFSAGALISRIAAQWIIAIGASAMLIASALIATMPEQQLFWKAEFFAVLFASFCPDFIFTAAQIIASNSVPRNQQGIAGSLIGTLLTYGVSTGLGFGGTVEVHTNDGGRNLVRGYRGALYLGIGFAAASLVLGLGFVRIKRDEREGWDEQDLGVKEEVDTPPDGVVEGGKDESV</sequence>
<dbReference type="AlphaFoldDB" id="A0A9P7YLC8"/>
<dbReference type="PROSITE" id="PS50850">
    <property type="entry name" value="MFS"/>
    <property type="match status" value="1"/>
</dbReference>
<dbReference type="GO" id="GO:0016020">
    <property type="term" value="C:membrane"/>
    <property type="evidence" value="ECO:0007669"/>
    <property type="project" value="UniProtKB-SubCell"/>
</dbReference>
<dbReference type="CDD" id="cd17476">
    <property type="entry name" value="MFS_Amf1_MDR_like"/>
    <property type="match status" value="1"/>
</dbReference>
<feature type="transmembrane region" description="Helical" evidence="6">
    <location>
        <begin position="176"/>
        <end position="195"/>
    </location>
</feature>
<evidence type="ECO:0000256" key="3">
    <source>
        <dbReference type="ARBA" id="ARBA00022989"/>
    </source>
</evidence>
<dbReference type="SUPFAM" id="SSF103473">
    <property type="entry name" value="MFS general substrate transporter"/>
    <property type="match status" value="1"/>
</dbReference>
<dbReference type="OrthoDB" id="440755at2759"/>
<dbReference type="Proteomes" id="UP000824998">
    <property type="component" value="Unassembled WGS sequence"/>
</dbReference>
<organism evidence="8 9">
    <name type="scientific">Amylocarpus encephaloides</name>
    <dbReference type="NCBI Taxonomy" id="45428"/>
    <lineage>
        <taxon>Eukaryota</taxon>
        <taxon>Fungi</taxon>
        <taxon>Dikarya</taxon>
        <taxon>Ascomycota</taxon>
        <taxon>Pezizomycotina</taxon>
        <taxon>Leotiomycetes</taxon>
        <taxon>Helotiales</taxon>
        <taxon>Helotiales incertae sedis</taxon>
        <taxon>Amylocarpus</taxon>
    </lineage>
</organism>
<proteinExistence type="predicted"/>
<feature type="transmembrane region" description="Helical" evidence="6">
    <location>
        <begin position="55"/>
        <end position="73"/>
    </location>
</feature>
<dbReference type="PANTHER" id="PTHR42718:SF41">
    <property type="entry name" value="MFS TRANSPORTER OF UNKOWN SPECIFICITY (AFU_ORTHOLOGUE AFUA_5G09940)-RELATED"/>
    <property type="match status" value="1"/>
</dbReference>
<feature type="transmembrane region" description="Helical" evidence="6">
    <location>
        <begin position="144"/>
        <end position="164"/>
    </location>
</feature>
<feature type="transmembrane region" description="Helical" evidence="6">
    <location>
        <begin position="207"/>
        <end position="225"/>
    </location>
</feature>
<accession>A0A9P7YLC8</accession>
<comment type="subcellular location">
    <subcellularLocation>
        <location evidence="1">Membrane</location>
        <topology evidence="1">Multi-pass membrane protein</topology>
    </subcellularLocation>
</comment>
<feature type="transmembrane region" description="Helical" evidence="6">
    <location>
        <begin position="85"/>
        <end position="105"/>
    </location>
</feature>